<reference evidence="1" key="1">
    <citation type="journal article" date="2020" name="Stud. Mycol.">
        <title>101 Dothideomycetes genomes: a test case for predicting lifestyles and emergence of pathogens.</title>
        <authorList>
            <person name="Haridas S."/>
            <person name="Albert R."/>
            <person name="Binder M."/>
            <person name="Bloem J."/>
            <person name="Labutti K."/>
            <person name="Salamov A."/>
            <person name="Andreopoulos B."/>
            <person name="Baker S."/>
            <person name="Barry K."/>
            <person name="Bills G."/>
            <person name="Bluhm B."/>
            <person name="Cannon C."/>
            <person name="Castanera R."/>
            <person name="Culley D."/>
            <person name="Daum C."/>
            <person name="Ezra D."/>
            <person name="Gonzalez J."/>
            <person name="Henrissat B."/>
            <person name="Kuo A."/>
            <person name="Liang C."/>
            <person name="Lipzen A."/>
            <person name="Lutzoni F."/>
            <person name="Magnuson J."/>
            <person name="Mondo S."/>
            <person name="Nolan M."/>
            <person name="Ohm R."/>
            <person name="Pangilinan J."/>
            <person name="Park H.-J."/>
            <person name="Ramirez L."/>
            <person name="Alfaro M."/>
            <person name="Sun H."/>
            <person name="Tritt A."/>
            <person name="Yoshinaga Y."/>
            <person name="Zwiers L.-H."/>
            <person name="Turgeon B."/>
            <person name="Goodwin S."/>
            <person name="Spatafora J."/>
            <person name="Crous P."/>
            <person name="Grigoriev I."/>
        </authorList>
    </citation>
    <scope>NUCLEOTIDE SEQUENCE</scope>
    <source>
        <strain evidence="1">CBS 207.26</strain>
    </source>
</reference>
<gene>
    <name evidence="1" type="ORF">K469DRAFT_735140</name>
</gene>
<dbReference type="OrthoDB" id="3545468at2759"/>
<proteinExistence type="predicted"/>
<dbReference type="AlphaFoldDB" id="A0A6A6EQ16"/>
<evidence type="ECO:0000313" key="1">
    <source>
        <dbReference type="EMBL" id="KAF2193123.1"/>
    </source>
</evidence>
<accession>A0A6A6EQ16</accession>
<keyword evidence="2" id="KW-1185">Reference proteome</keyword>
<protein>
    <submittedName>
        <fullName evidence="1">Uncharacterized protein</fullName>
    </submittedName>
</protein>
<sequence length="254" mass="27676">MPDEEGRPVPRPRGSSQSIASHLKSFTYFVSKSLALASLLCSLRSALALPEVTVKPLPDGCSSYPLYHEDSGIAGPWLIQAVSTENTAIEGYTDTDVYSISFNPRTDRKPSLRWGAITFPTRNDIPKRPLQCQNGALHGYVPTDLTAAGAPTSVQWTPLVISPYPYDAELMWKIPEGSPVKAFEHYIGDEKQDGVFLGGYENSTTWGFKYYPANAGSYGSDHYLIRLLGPNSADPTTGNALLANETRGFIKIAA</sequence>
<dbReference type="EMBL" id="ML994614">
    <property type="protein sequence ID" value="KAF2193123.1"/>
    <property type="molecule type" value="Genomic_DNA"/>
</dbReference>
<dbReference type="Proteomes" id="UP000800200">
    <property type="component" value="Unassembled WGS sequence"/>
</dbReference>
<evidence type="ECO:0000313" key="2">
    <source>
        <dbReference type="Proteomes" id="UP000800200"/>
    </source>
</evidence>
<organism evidence="1 2">
    <name type="scientific">Zopfia rhizophila CBS 207.26</name>
    <dbReference type="NCBI Taxonomy" id="1314779"/>
    <lineage>
        <taxon>Eukaryota</taxon>
        <taxon>Fungi</taxon>
        <taxon>Dikarya</taxon>
        <taxon>Ascomycota</taxon>
        <taxon>Pezizomycotina</taxon>
        <taxon>Dothideomycetes</taxon>
        <taxon>Dothideomycetes incertae sedis</taxon>
        <taxon>Zopfiaceae</taxon>
        <taxon>Zopfia</taxon>
    </lineage>
</organism>
<name>A0A6A6EQ16_9PEZI</name>